<dbReference type="PROSITE" id="PS51320">
    <property type="entry name" value="TIFY"/>
    <property type="match status" value="1"/>
</dbReference>
<keyword evidence="2" id="KW-0539">Nucleus</keyword>
<organism evidence="5 6">
    <name type="scientific">Ziziphus jujuba var. spinosa</name>
    <dbReference type="NCBI Taxonomy" id="714518"/>
    <lineage>
        <taxon>Eukaryota</taxon>
        <taxon>Viridiplantae</taxon>
        <taxon>Streptophyta</taxon>
        <taxon>Embryophyta</taxon>
        <taxon>Tracheophyta</taxon>
        <taxon>Spermatophyta</taxon>
        <taxon>Magnoliopsida</taxon>
        <taxon>eudicotyledons</taxon>
        <taxon>Gunneridae</taxon>
        <taxon>Pentapetalae</taxon>
        <taxon>rosids</taxon>
        <taxon>fabids</taxon>
        <taxon>Rosales</taxon>
        <taxon>Rhamnaceae</taxon>
        <taxon>Paliureae</taxon>
        <taxon>Ziziphus</taxon>
    </lineage>
</organism>
<feature type="region of interest" description="Disordered" evidence="3">
    <location>
        <begin position="175"/>
        <end position="219"/>
    </location>
</feature>
<dbReference type="PANTHER" id="PTHR33077">
    <property type="entry name" value="PROTEIN TIFY 4A-RELATED-RELATED"/>
    <property type="match status" value="1"/>
</dbReference>
<dbReference type="InterPro" id="IPR018467">
    <property type="entry name" value="CCT_CS"/>
</dbReference>
<name>A0A978UWF7_ZIZJJ</name>
<feature type="region of interest" description="Disordered" evidence="3">
    <location>
        <begin position="100"/>
        <end position="119"/>
    </location>
</feature>
<dbReference type="SMART" id="SM00979">
    <property type="entry name" value="TIFY"/>
    <property type="match status" value="1"/>
</dbReference>
<feature type="region of interest" description="Disordered" evidence="3">
    <location>
        <begin position="243"/>
        <end position="276"/>
    </location>
</feature>
<dbReference type="InterPro" id="IPR010399">
    <property type="entry name" value="Tify_dom"/>
</dbReference>
<comment type="function">
    <text evidence="2">Repressor of jasmonate responses.</text>
</comment>
<dbReference type="EMBL" id="JAEACU010000008">
    <property type="protein sequence ID" value="KAH7519323.1"/>
    <property type="molecule type" value="Genomic_DNA"/>
</dbReference>
<comment type="domain">
    <text evidence="2">The jas domain is required for interaction with COI1.</text>
</comment>
<reference evidence="5" key="1">
    <citation type="journal article" date="2021" name="Front. Plant Sci.">
        <title>Chromosome-Scale Genome Assembly for Chinese Sour Jujube and Insights Into Its Genome Evolution and Domestication Signature.</title>
        <authorList>
            <person name="Shen L.-Y."/>
            <person name="Luo H."/>
            <person name="Wang X.-L."/>
            <person name="Wang X.-M."/>
            <person name="Qiu X.-J."/>
            <person name="Liu H."/>
            <person name="Zhou S.-S."/>
            <person name="Jia K.-H."/>
            <person name="Nie S."/>
            <person name="Bao Y.-T."/>
            <person name="Zhang R.-G."/>
            <person name="Yun Q.-Z."/>
            <person name="Chai Y.-H."/>
            <person name="Lu J.-Y."/>
            <person name="Li Y."/>
            <person name="Zhao S.-W."/>
            <person name="Mao J.-F."/>
            <person name="Jia S.-G."/>
            <person name="Mao Y.-M."/>
        </authorList>
    </citation>
    <scope>NUCLEOTIDE SEQUENCE</scope>
    <source>
        <strain evidence="5">AT0</strain>
        <tissue evidence="5">Leaf</tissue>
    </source>
</reference>
<gene>
    <name evidence="5" type="ORF">FEM48_Zijuj08G0024100</name>
</gene>
<evidence type="ECO:0000256" key="1">
    <source>
        <dbReference type="ARBA" id="ARBA00008614"/>
    </source>
</evidence>
<dbReference type="GO" id="GO:2000022">
    <property type="term" value="P:regulation of jasmonic acid mediated signaling pathway"/>
    <property type="evidence" value="ECO:0007669"/>
    <property type="project" value="UniProtKB-UniRule"/>
</dbReference>
<dbReference type="PANTHER" id="PTHR33077:SF140">
    <property type="entry name" value="PROTEIN TIFY 10B"/>
    <property type="match status" value="1"/>
</dbReference>
<dbReference type="Proteomes" id="UP000813462">
    <property type="component" value="Unassembled WGS sequence"/>
</dbReference>
<keyword evidence="2" id="KW-1184">Jasmonic acid signaling pathway</keyword>
<feature type="compositionally biased region" description="Polar residues" evidence="3">
    <location>
        <begin position="203"/>
        <end position="217"/>
    </location>
</feature>
<dbReference type="GO" id="GO:0009611">
    <property type="term" value="P:response to wounding"/>
    <property type="evidence" value="ECO:0007669"/>
    <property type="project" value="UniProtKB-UniRule"/>
</dbReference>
<dbReference type="GO" id="GO:0031347">
    <property type="term" value="P:regulation of defense response"/>
    <property type="evidence" value="ECO:0007669"/>
    <property type="project" value="UniProtKB-UniRule"/>
</dbReference>
<dbReference type="InterPro" id="IPR040390">
    <property type="entry name" value="TIFY/JAZ"/>
</dbReference>
<accession>A0A978UWF7</accession>
<protein>
    <recommendedName>
        <fullName evidence="2">Protein TIFY</fullName>
    </recommendedName>
    <alternativeName>
        <fullName evidence="2">Jasmonate ZIM domain-containing protein</fullName>
    </alternativeName>
</protein>
<dbReference type="OrthoDB" id="1937734at2759"/>
<feature type="domain" description="Tify" evidence="4">
    <location>
        <begin position="122"/>
        <end position="157"/>
    </location>
</feature>
<comment type="caution">
    <text evidence="5">The sequence shown here is derived from an EMBL/GenBank/DDBJ whole genome shotgun (WGS) entry which is preliminary data.</text>
</comment>
<evidence type="ECO:0000313" key="5">
    <source>
        <dbReference type="EMBL" id="KAH7519323.1"/>
    </source>
</evidence>
<dbReference type="Pfam" id="PF06200">
    <property type="entry name" value="tify"/>
    <property type="match status" value="1"/>
</dbReference>
<evidence type="ECO:0000259" key="4">
    <source>
        <dbReference type="PROSITE" id="PS51320"/>
    </source>
</evidence>
<feature type="region of interest" description="Disordered" evidence="3">
    <location>
        <begin position="1"/>
        <end position="21"/>
    </location>
</feature>
<evidence type="ECO:0000256" key="2">
    <source>
        <dbReference type="RuleBase" id="RU369065"/>
    </source>
</evidence>
<dbReference type="AlphaFoldDB" id="A0A978UWF7"/>
<evidence type="ECO:0000313" key="6">
    <source>
        <dbReference type="Proteomes" id="UP000813462"/>
    </source>
</evidence>
<feature type="compositionally biased region" description="Polar residues" evidence="3">
    <location>
        <begin position="175"/>
        <end position="188"/>
    </location>
</feature>
<comment type="subcellular location">
    <subcellularLocation>
        <location evidence="2">Nucleus</location>
    </subcellularLocation>
</comment>
<dbReference type="GO" id="GO:0005634">
    <property type="term" value="C:nucleus"/>
    <property type="evidence" value="ECO:0007669"/>
    <property type="project" value="UniProtKB-SubCell"/>
</dbReference>
<sequence>MSTSSEIAELSGQKPLNMQEKPSFSQKCSMLSQYLKENGSFGDLCLGMTCNMEQQNETPEIFRQTASTMNFFPIVEKSRNTATPRDVKSMNLFPQQSGFGPSHPKEVPHGMSDSCVNKSAPAQPEKAQMTIFYGGQVIVFNDFPAEKAKEVMLLASKESPQSHATYPCNPVSSNGGAFPSQLSRNSVDSGSSIPPSPNVVPNFGNQTVKDSASQPNSGPIVCDLPIARKASLHRFLEKRKDRIGAKAPYQISSPAAAPAKQAESKSWLGLAAQSTQ</sequence>
<dbReference type="Pfam" id="PF09425">
    <property type="entry name" value="Jas_motif"/>
    <property type="match status" value="1"/>
</dbReference>
<comment type="similarity">
    <text evidence="1 2">Belongs to the TIFY/JAZ family.</text>
</comment>
<evidence type="ECO:0000256" key="3">
    <source>
        <dbReference type="SAM" id="MobiDB-lite"/>
    </source>
</evidence>
<dbReference type="SMR" id="A0A978UWF7"/>
<proteinExistence type="inferred from homology"/>